<dbReference type="SUPFAM" id="SSF56784">
    <property type="entry name" value="HAD-like"/>
    <property type="match status" value="1"/>
</dbReference>
<dbReference type="InterPro" id="IPR023214">
    <property type="entry name" value="HAD_sf"/>
</dbReference>
<dbReference type="SFLD" id="SFLDS00003">
    <property type="entry name" value="Haloacid_Dehalogenase"/>
    <property type="match status" value="1"/>
</dbReference>
<dbReference type="NCBIfam" id="TIGR01484">
    <property type="entry name" value="HAD-SF-IIB"/>
    <property type="match status" value="1"/>
</dbReference>
<proteinExistence type="predicted"/>
<dbReference type="GO" id="GO:0016791">
    <property type="term" value="F:phosphatase activity"/>
    <property type="evidence" value="ECO:0007669"/>
    <property type="project" value="UniProtKB-ARBA"/>
</dbReference>
<protein>
    <recommendedName>
        <fullName evidence="5">Cof-type HAD-IIB family hydrolase</fullName>
    </recommendedName>
</protein>
<dbReference type="GO" id="GO:0000287">
    <property type="term" value="F:magnesium ion binding"/>
    <property type="evidence" value="ECO:0007669"/>
    <property type="project" value="TreeGrafter"/>
</dbReference>
<organism evidence="1 4">
    <name type="scientific">Pseudobutyrivibrio ruminis</name>
    <dbReference type="NCBI Taxonomy" id="46206"/>
    <lineage>
        <taxon>Bacteria</taxon>
        <taxon>Bacillati</taxon>
        <taxon>Bacillota</taxon>
        <taxon>Clostridia</taxon>
        <taxon>Lachnospirales</taxon>
        <taxon>Lachnospiraceae</taxon>
        <taxon>Pseudobutyrivibrio</taxon>
    </lineage>
</organism>
<dbReference type="Gene3D" id="3.40.50.1000">
    <property type="entry name" value="HAD superfamily/HAD-like"/>
    <property type="match status" value="1"/>
</dbReference>
<keyword evidence="3" id="KW-1185">Reference proteome</keyword>
<reference evidence="1" key="1">
    <citation type="submission" date="2017-10" db="EMBL/GenBank/DDBJ databases">
        <title>Resolving the taxonomy of Roseburia spp., Eubacterium rectale and Agathobacter spp. through phylogenomic analysis.</title>
        <authorList>
            <person name="Sheridan P.O."/>
            <person name="Walker A.W."/>
            <person name="Duncan S.H."/>
            <person name="Scott K.P."/>
            <person name="Toole P.W.O."/>
            <person name="Luis P."/>
            <person name="Flint H.J."/>
        </authorList>
    </citation>
    <scope>NUCLEOTIDE SEQUENCE [LARGE SCALE GENOMIC DNA]</scope>
    <source>
        <strain evidence="2">JK10</strain>
        <strain evidence="1">JK626</strain>
    </source>
</reference>
<name>A0A2G3DVF1_9FIRM</name>
<dbReference type="EMBL" id="PDYH01000033">
    <property type="protein sequence ID" value="PHU40037.1"/>
    <property type="molecule type" value="Genomic_DNA"/>
</dbReference>
<dbReference type="EMBL" id="PDYF01000011">
    <property type="protein sequence ID" value="PHU34921.1"/>
    <property type="molecule type" value="Genomic_DNA"/>
</dbReference>
<reference evidence="1" key="2">
    <citation type="submission" date="2017-10" db="EMBL/GenBank/DDBJ databases">
        <authorList>
            <person name="Banno H."/>
            <person name="Chua N.-H."/>
        </authorList>
    </citation>
    <scope>NUCLEOTIDE SEQUENCE [LARGE SCALE GENOMIC DNA]</scope>
    <source>
        <strain evidence="2">JK10</strain>
        <strain evidence="1">JK626</strain>
    </source>
</reference>
<dbReference type="SFLD" id="SFLDG01140">
    <property type="entry name" value="C2.B:_Phosphomannomutase_and_P"/>
    <property type="match status" value="1"/>
</dbReference>
<dbReference type="InterPro" id="IPR036412">
    <property type="entry name" value="HAD-like_sf"/>
</dbReference>
<dbReference type="Proteomes" id="UP000224317">
    <property type="component" value="Unassembled WGS sequence"/>
</dbReference>
<sequence length="277" mass="31364">MRFSMNNTKLLAVDMDGTLFDDDKNISKENLNAITKMLDQGNVFAFNTGRPNNALKRILSIYDEFKRDNVYMLGYQGVVGTEMNSDKVLFEDCIDNDTALELVAEILKADLTCLVFDNGCIYTFNENYFIESYKQVSRESLFYITDINTLKGKNITKIMAIEYDKPERLEQFRVAHASQFDDRYDNFFSHYAFLEYVKKGTGKGNGVRELAKQLNISLSNVIACGDEENDISMVEIAGVGVAMANARKELKDAADYVTVNDNNHSGIAEVINKFILN</sequence>
<evidence type="ECO:0000313" key="1">
    <source>
        <dbReference type="EMBL" id="PHU34921.1"/>
    </source>
</evidence>
<dbReference type="AlphaFoldDB" id="A0A2G3DVF1"/>
<accession>A0A2G3DVF1</accession>
<dbReference type="CDD" id="cd07516">
    <property type="entry name" value="HAD_Pase"/>
    <property type="match status" value="1"/>
</dbReference>
<gene>
    <name evidence="2" type="ORF">CSX00_09035</name>
    <name evidence="1" type="ORF">CSX01_06180</name>
</gene>
<dbReference type="PANTHER" id="PTHR10000">
    <property type="entry name" value="PHOSPHOSERINE PHOSPHATASE"/>
    <property type="match status" value="1"/>
</dbReference>
<comment type="caution">
    <text evidence="1">The sequence shown here is derived from an EMBL/GenBank/DDBJ whole genome shotgun (WGS) entry which is preliminary data.</text>
</comment>
<dbReference type="Pfam" id="PF08282">
    <property type="entry name" value="Hydrolase_3"/>
    <property type="match status" value="1"/>
</dbReference>
<evidence type="ECO:0008006" key="5">
    <source>
        <dbReference type="Google" id="ProtNLM"/>
    </source>
</evidence>
<dbReference type="NCBIfam" id="TIGR00099">
    <property type="entry name" value="Cof-subfamily"/>
    <property type="match status" value="1"/>
</dbReference>
<evidence type="ECO:0000313" key="4">
    <source>
        <dbReference type="Proteomes" id="UP000225889"/>
    </source>
</evidence>
<dbReference type="Proteomes" id="UP000225889">
    <property type="component" value="Unassembled WGS sequence"/>
</dbReference>
<dbReference type="InterPro" id="IPR000150">
    <property type="entry name" value="Cof"/>
</dbReference>
<evidence type="ECO:0000313" key="3">
    <source>
        <dbReference type="Proteomes" id="UP000224317"/>
    </source>
</evidence>
<dbReference type="Gene3D" id="3.30.1240.10">
    <property type="match status" value="1"/>
</dbReference>
<dbReference type="GO" id="GO:0005829">
    <property type="term" value="C:cytosol"/>
    <property type="evidence" value="ECO:0007669"/>
    <property type="project" value="TreeGrafter"/>
</dbReference>
<dbReference type="InterPro" id="IPR006379">
    <property type="entry name" value="HAD-SF_hydro_IIB"/>
</dbReference>
<dbReference type="PANTHER" id="PTHR10000:SF8">
    <property type="entry name" value="HAD SUPERFAMILY HYDROLASE-LIKE, TYPE 3"/>
    <property type="match status" value="1"/>
</dbReference>
<evidence type="ECO:0000313" key="2">
    <source>
        <dbReference type="EMBL" id="PHU40037.1"/>
    </source>
</evidence>